<protein>
    <submittedName>
        <fullName evidence="2">Uncharacterized protein</fullName>
    </submittedName>
</protein>
<feature type="compositionally biased region" description="Polar residues" evidence="1">
    <location>
        <begin position="77"/>
        <end position="87"/>
    </location>
</feature>
<dbReference type="STRING" id="5078.A0A135LAS6"/>
<reference evidence="2 3" key="1">
    <citation type="journal article" date="2016" name="BMC Genomics">
        <title>Genome sequencing and secondary metabolism of the postharvest pathogen Penicillium griseofulvum.</title>
        <authorList>
            <person name="Banani H."/>
            <person name="Marcet-Houben M."/>
            <person name="Ballester A.R."/>
            <person name="Abbruscato P."/>
            <person name="Gonzalez-Candelas L."/>
            <person name="Gabaldon T."/>
            <person name="Spadaro D."/>
        </authorList>
    </citation>
    <scope>NUCLEOTIDE SEQUENCE [LARGE SCALE GENOMIC DNA]</scope>
    <source>
        <strain evidence="2 3">PG3</strain>
    </source>
</reference>
<dbReference type="EMBL" id="LHQR01000069">
    <property type="protein sequence ID" value="KXG46049.1"/>
    <property type="molecule type" value="Genomic_DNA"/>
</dbReference>
<proteinExistence type="predicted"/>
<dbReference type="RefSeq" id="XP_040644585.1">
    <property type="nucleotide sequence ID" value="XM_040792618.1"/>
</dbReference>
<feature type="region of interest" description="Disordered" evidence="1">
    <location>
        <begin position="144"/>
        <end position="174"/>
    </location>
</feature>
<feature type="region of interest" description="Disordered" evidence="1">
    <location>
        <begin position="518"/>
        <end position="542"/>
    </location>
</feature>
<dbReference type="OrthoDB" id="2537141at2759"/>
<dbReference type="OMA" id="WSLAELW"/>
<feature type="region of interest" description="Disordered" evidence="1">
    <location>
        <begin position="77"/>
        <end position="124"/>
    </location>
</feature>
<comment type="caution">
    <text evidence="2">The sequence shown here is derived from an EMBL/GenBank/DDBJ whole genome shotgun (WGS) entry which is preliminary data.</text>
</comment>
<name>A0A135LAS6_PENPA</name>
<organism evidence="2 3">
    <name type="scientific">Penicillium patulum</name>
    <name type="common">Penicillium griseofulvum</name>
    <dbReference type="NCBI Taxonomy" id="5078"/>
    <lineage>
        <taxon>Eukaryota</taxon>
        <taxon>Fungi</taxon>
        <taxon>Dikarya</taxon>
        <taxon>Ascomycota</taxon>
        <taxon>Pezizomycotina</taxon>
        <taxon>Eurotiomycetes</taxon>
        <taxon>Eurotiomycetidae</taxon>
        <taxon>Eurotiales</taxon>
        <taxon>Aspergillaceae</taxon>
        <taxon>Penicillium</taxon>
    </lineage>
</organism>
<dbReference type="Proteomes" id="UP000070168">
    <property type="component" value="Unassembled WGS sequence"/>
</dbReference>
<gene>
    <name evidence="2" type="ORF">PGRI_049050</name>
</gene>
<feature type="compositionally biased region" description="Basic and acidic residues" evidence="1">
    <location>
        <begin position="88"/>
        <end position="114"/>
    </location>
</feature>
<evidence type="ECO:0000313" key="3">
    <source>
        <dbReference type="Proteomes" id="UP000070168"/>
    </source>
</evidence>
<sequence length="551" mass="61631">MNDDFHAINVTGNRLTLRSNTNLGIFSKGRSSSTTNHHINTSATALAKAAPSVKFHKYVAESDLAFSEMKFLRRRNNLSPYPTSTARDTLDGQHEREYHPREQQFDDPAHDSKPDASYSKKKVLGMKRQLDSSVTPLFTFEEAPGSEFSPVSSHSRGVSLEPRNKRRKISEESSSIPYTWDETEVDNTEQSHALEQHLLNLLHVGVYPQVLCSEITSTALVRRYWSLAELWALLEERKASWSNEAGNKKRASPEPNTEQLATAEAESAIQEVHEVPELDTTDPVELINVDSIENGMSKKVPDSNVTCEAACSVSNNLSPQPPLVLEQEQEQDGSCQASDKPNCLDLQAIKTLESQDRFIDILNEDQCEPLPQESTENEVVFPASVPEVEQPHISDIEVYELGRVDDDDVFYRTLDAAYSAIVRPGVAAEVASDLQQLLESPELNATDLPNSPESTSIRHSDIPTRKVELGHLATVSQDATQERFDEWPSEPSCQLKLPTSHFNDPCVELNNDMPWLTAGYGESQPRASTEIDARQSQAPELSDFWRQNKLY</sequence>
<accession>A0A135LAS6</accession>
<keyword evidence="3" id="KW-1185">Reference proteome</keyword>
<dbReference type="AlphaFoldDB" id="A0A135LAS6"/>
<dbReference type="GeneID" id="63707918"/>
<evidence type="ECO:0000256" key="1">
    <source>
        <dbReference type="SAM" id="MobiDB-lite"/>
    </source>
</evidence>
<evidence type="ECO:0000313" key="2">
    <source>
        <dbReference type="EMBL" id="KXG46049.1"/>
    </source>
</evidence>